<dbReference type="EMBL" id="JAESVP010000007">
    <property type="protein sequence ID" value="MBL4929239.1"/>
    <property type="molecule type" value="Genomic_DNA"/>
</dbReference>
<evidence type="ECO:0000256" key="1">
    <source>
        <dbReference type="SAM" id="Phobius"/>
    </source>
</evidence>
<gene>
    <name evidence="2" type="ORF">JI744_14110</name>
</gene>
<reference evidence="2" key="1">
    <citation type="submission" date="2021-01" db="EMBL/GenBank/DDBJ databases">
        <title>Genome seq and assembly of Tabrizicola sp. KVB23.</title>
        <authorList>
            <person name="Chhetri G."/>
        </authorList>
    </citation>
    <scope>NUCLEOTIDE SEQUENCE</scope>
    <source>
        <strain evidence="2">KVB23</strain>
    </source>
</reference>
<feature type="transmembrane region" description="Helical" evidence="1">
    <location>
        <begin position="72"/>
        <end position="93"/>
    </location>
</feature>
<keyword evidence="1" id="KW-0472">Membrane</keyword>
<evidence type="ECO:0000313" key="3">
    <source>
        <dbReference type="Proteomes" id="UP000619033"/>
    </source>
</evidence>
<feature type="transmembrane region" description="Helical" evidence="1">
    <location>
        <begin position="15"/>
        <end position="32"/>
    </location>
</feature>
<sequence>MPQPTDLIALFQSQLTEPFRIGLLIALFITMLRTRANTGIWTPLAIGAVFVAVVIPVTRVSGAPKAPMPTEIGVGILANIVLLAVVLGVWTLWQRLRR</sequence>
<accession>A0A8J7MWV8</accession>
<protein>
    <submittedName>
        <fullName evidence="2">Uncharacterized protein</fullName>
    </submittedName>
</protein>
<dbReference type="Proteomes" id="UP000619033">
    <property type="component" value="Unassembled WGS sequence"/>
</dbReference>
<keyword evidence="1" id="KW-1133">Transmembrane helix</keyword>
<comment type="caution">
    <text evidence="2">The sequence shown here is derived from an EMBL/GenBank/DDBJ whole genome shotgun (WGS) entry which is preliminary data.</text>
</comment>
<dbReference type="RefSeq" id="WP_202661781.1">
    <property type="nucleotide sequence ID" value="NZ_JAESVP010000007.1"/>
</dbReference>
<keyword evidence="1" id="KW-0812">Transmembrane</keyword>
<name>A0A8J7MWV8_9RHOB</name>
<dbReference type="AlphaFoldDB" id="A0A8J7MWV8"/>
<proteinExistence type="predicted"/>
<organism evidence="2 3">
    <name type="scientific">Fuscibacter oryzae</name>
    <dbReference type="NCBI Taxonomy" id="2803939"/>
    <lineage>
        <taxon>Bacteria</taxon>
        <taxon>Pseudomonadati</taxon>
        <taxon>Pseudomonadota</taxon>
        <taxon>Alphaproteobacteria</taxon>
        <taxon>Rhodobacterales</taxon>
        <taxon>Paracoccaceae</taxon>
        <taxon>Fuscibacter</taxon>
    </lineage>
</organism>
<keyword evidence="3" id="KW-1185">Reference proteome</keyword>
<evidence type="ECO:0000313" key="2">
    <source>
        <dbReference type="EMBL" id="MBL4929239.1"/>
    </source>
</evidence>
<feature type="transmembrane region" description="Helical" evidence="1">
    <location>
        <begin position="39"/>
        <end position="60"/>
    </location>
</feature>